<dbReference type="InterPro" id="IPR050426">
    <property type="entry name" value="Glycosyltransferase_28"/>
</dbReference>
<feature type="compositionally biased region" description="Low complexity" evidence="2">
    <location>
        <begin position="751"/>
        <end position="765"/>
    </location>
</feature>
<dbReference type="EMBL" id="CAJOBC010026115">
    <property type="protein sequence ID" value="CAF4069619.1"/>
    <property type="molecule type" value="Genomic_DNA"/>
</dbReference>
<dbReference type="InterPro" id="IPR010610">
    <property type="entry name" value="EryCIII-like_C"/>
</dbReference>
<protein>
    <recommendedName>
        <fullName evidence="10">Sterol 3-beta-glucosyltransferase</fullName>
    </recommendedName>
</protein>
<dbReference type="InterPro" id="IPR002213">
    <property type="entry name" value="UDP_glucos_trans"/>
</dbReference>
<dbReference type="Gene3D" id="3.40.50.2000">
    <property type="entry name" value="Glycogen Phosphorylase B"/>
    <property type="match status" value="2"/>
</dbReference>
<dbReference type="GO" id="GO:0016906">
    <property type="term" value="F:sterol 3-beta-glucosyltransferase activity"/>
    <property type="evidence" value="ECO:0007669"/>
    <property type="project" value="UniProtKB-ARBA"/>
</dbReference>
<dbReference type="Proteomes" id="UP000681722">
    <property type="component" value="Unassembled WGS sequence"/>
</dbReference>
<dbReference type="Proteomes" id="UP000677228">
    <property type="component" value="Unassembled WGS sequence"/>
</dbReference>
<keyword evidence="1" id="KW-0808">Transferase</keyword>
<evidence type="ECO:0000313" key="6">
    <source>
        <dbReference type="EMBL" id="CAF1277193.1"/>
    </source>
</evidence>
<accession>A0A815BT44</accession>
<dbReference type="Gene3D" id="2.60.120.260">
    <property type="entry name" value="Galactose-binding domain-like"/>
    <property type="match status" value="1"/>
</dbReference>
<dbReference type="Proteomes" id="UP000663829">
    <property type="component" value="Unassembled WGS sequence"/>
</dbReference>
<feature type="domain" description="Erythromycin biosynthesis protein CIII-like C-terminal" evidence="4">
    <location>
        <begin position="538"/>
        <end position="640"/>
    </location>
</feature>
<dbReference type="PANTHER" id="PTHR48050:SF13">
    <property type="entry name" value="STEROL 3-BETA-GLUCOSYLTRANSFERASE UGT80A2"/>
    <property type="match status" value="1"/>
</dbReference>
<dbReference type="InterPro" id="IPR004276">
    <property type="entry name" value="GlycoTrans_28_N"/>
</dbReference>
<evidence type="ECO:0000256" key="1">
    <source>
        <dbReference type="ARBA" id="ARBA00022679"/>
    </source>
</evidence>
<evidence type="ECO:0000313" key="8">
    <source>
        <dbReference type="EMBL" id="CAF4069619.1"/>
    </source>
</evidence>
<dbReference type="FunFam" id="3.40.50.2000:FF:000009">
    <property type="entry name" value="Sterol 3-beta-glucosyltransferase UGT80A2"/>
    <property type="match status" value="1"/>
</dbReference>
<dbReference type="SUPFAM" id="SSF53756">
    <property type="entry name" value="UDP-Glycosyltransferase/glycogen phosphorylase"/>
    <property type="match status" value="1"/>
</dbReference>
<dbReference type="Proteomes" id="UP000682733">
    <property type="component" value="Unassembled WGS sequence"/>
</dbReference>
<feature type="region of interest" description="Disordered" evidence="2">
    <location>
        <begin position="751"/>
        <end position="770"/>
    </location>
</feature>
<dbReference type="InterPro" id="IPR008979">
    <property type="entry name" value="Galactose-bd-like_sf"/>
</dbReference>
<dbReference type="FunFam" id="3.40.50.2000:FF:000163">
    <property type="entry name" value="Sterol 3-beta-glucosyltransferase"/>
    <property type="match status" value="1"/>
</dbReference>
<dbReference type="EMBL" id="CAJNOK010009210">
    <property type="protein sequence ID" value="CAF1083866.1"/>
    <property type="molecule type" value="Genomic_DNA"/>
</dbReference>
<dbReference type="EMBL" id="CAJOBA010009227">
    <property type="protein sequence ID" value="CAF3846488.1"/>
    <property type="molecule type" value="Genomic_DNA"/>
</dbReference>
<dbReference type="Pfam" id="PF03033">
    <property type="entry name" value="Glyco_transf_28"/>
    <property type="match status" value="1"/>
</dbReference>
<dbReference type="PANTHER" id="PTHR48050">
    <property type="entry name" value="STEROL 3-BETA-GLUCOSYLTRANSFERASE"/>
    <property type="match status" value="1"/>
</dbReference>
<comment type="caution">
    <text evidence="6">The sequence shown here is derived from an EMBL/GenBank/DDBJ whole genome shotgun (WGS) entry which is preliminary data.</text>
</comment>
<dbReference type="Pfam" id="PF06722">
    <property type="entry name" value="EryCIII-like_C"/>
    <property type="match status" value="1"/>
</dbReference>
<dbReference type="EMBL" id="CAJNOQ010011454">
    <property type="protein sequence ID" value="CAF1277193.1"/>
    <property type="molecule type" value="Genomic_DNA"/>
</dbReference>
<evidence type="ECO:0000259" key="3">
    <source>
        <dbReference type="Pfam" id="PF03033"/>
    </source>
</evidence>
<dbReference type="OrthoDB" id="5835829at2759"/>
<name>A0A815BT44_9BILA</name>
<evidence type="ECO:0000313" key="7">
    <source>
        <dbReference type="EMBL" id="CAF3846488.1"/>
    </source>
</evidence>
<proteinExistence type="predicted"/>
<evidence type="ECO:0000256" key="2">
    <source>
        <dbReference type="SAM" id="MobiDB-lite"/>
    </source>
</evidence>
<sequence>MSYKDLPDKLVINFDEDWRFKQSENTSDSKNITSIRYDDQQWERVSLPHKQEKVDTSCNWYRKFFALNEFEGKKKYYYLHFDQDKDITGDIWINNIKILNDNDSLSCLTIDITKHVHFHEKNLVVLCVKNDTFHLQICLIITDEKTLTLNSSHEQTTYSGQIPIKQKHHTPFKYTASLTDEGRINLCIDEDKKYREEYSSQFKEQDETLIYGKGLNERDRLTLNKPIPHLTICIMIVGSRGDVQPFIAFGKKLTEAGHRVRLATHETFRKFVRENGLEFYPLGGDPADLMSYMVKNAGIIPSVHSIVNGDIQKNRVQIVDILDSTWRACIEPDDESGEPFIADAIISNPPTFGHIHCAQKLSIPLHICFTMPWSPTGAFPHPLCKVNYTKRHPIEKINFMSYHVVEMLTWSAMRDLINNFRKNTLKLDKLHTSQATHLIVDERVPHTYCWSPSIVGKPVDWGDHIDISGFFFLENSNDYSPPEKLVQFLKNGDSPFYIGFGSITGHDSKHLFEIVVKTLERGSFRAIISGKWTGVTEKDSAISDNIYLVEDCPHDWLFQHVQAVCHHGGAGTTAAGLRLGKPTIIVPFFGDQFFWGAMVAKCGAGPKPLPGKNLDINNLFEAFKFALTPEVRAAAEKLEDGIKKEDGVEAAVRAFHTALPLHHMLSDLESTYPARYYLPEYDLKISLPVAEVLIAGEAIIESELKSYHTKVWEFQHDHNILRKGQRAFSNLLASVARGIFHSSKREKEDCLNLPSSRSRSNSLVSTDNTPEGLAEIKSGFTKETCRKILNEFEQIKLSQNKQLPHVEKNKEEIDTHM</sequence>
<evidence type="ECO:0000313" key="5">
    <source>
        <dbReference type="EMBL" id="CAF1083866.1"/>
    </source>
</evidence>
<evidence type="ECO:0000259" key="4">
    <source>
        <dbReference type="Pfam" id="PF06722"/>
    </source>
</evidence>
<feature type="domain" description="Glycosyltransferase family 28 N-terminal" evidence="3">
    <location>
        <begin position="232"/>
        <end position="379"/>
    </location>
</feature>
<organism evidence="6 9">
    <name type="scientific">Didymodactylos carnosus</name>
    <dbReference type="NCBI Taxonomy" id="1234261"/>
    <lineage>
        <taxon>Eukaryota</taxon>
        <taxon>Metazoa</taxon>
        <taxon>Spiralia</taxon>
        <taxon>Gnathifera</taxon>
        <taxon>Rotifera</taxon>
        <taxon>Eurotatoria</taxon>
        <taxon>Bdelloidea</taxon>
        <taxon>Philodinida</taxon>
        <taxon>Philodinidae</taxon>
        <taxon>Didymodactylos</taxon>
    </lineage>
</organism>
<evidence type="ECO:0008006" key="10">
    <source>
        <dbReference type="Google" id="ProtNLM"/>
    </source>
</evidence>
<dbReference type="CDD" id="cd03784">
    <property type="entry name" value="GT1_Gtf-like"/>
    <property type="match status" value="1"/>
</dbReference>
<dbReference type="SUPFAM" id="SSF49785">
    <property type="entry name" value="Galactose-binding domain-like"/>
    <property type="match status" value="1"/>
</dbReference>
<dbReference type="AlphaFoldDB" id="A0A815BT44"/>
<evidence type="ECO:0000313" key="9">
    <source>
        <dbReference type="Proteomes" id="UP000663829"/>
    </source>
</evidence>
<reference evidence="6" key="1">
    <citation type="submission" date="2021-02" db="EMBL/GenBank/DDBJ databases">
        <authorList>
            <person name="Nowell W R."/>
        </authorList>
    </citation>
    <scope>NUCLEOTIDE SEQUENCE</scope>
</reference>
<keyword evidence="9" id="KW-1185">Reference proteome</keyword>
<gene>
    <name evidence="6" type="ORF">GPM918_LOCUS27378</name>
    <name evidence="5" type="ORF">OVA965_LOCUS18496</name>
    <name evidence="8" type="ORF">SRO942_LOCUS27693</name>
    <name evidence="7" type="ORF">TMI583_LOCUS18508</name>
</gene>
<dbReference type="GO" id="GO:0005975">
    <property type="term" value="P:carbohydrate metabolic process"/>
    <property type="evidence" value="ECO:0007669"/>
    <property type="project" value="InterPro"/>
</dbReference>